<keyword evidence="4" id="KW-1185">Reference proteome</keyword>
<feature type="domain" description="Phospholipase/carboxylesterase/thioesterase" evidence="2">
    <location>
        <begin position="91"/>
        <end position="177"/>
    </location>
</feature>
<dbReference type="RefSeq" id="WP_227567863.1">
    <property type="nucleotide sequence ID" value="NZ_CP101988.1"/>
</dbReference>
<dbReference type="InterPro" id="IPR029058">
    <property type="entry name" value="AB_hydrolase_fold"/>
</dbReference>
<sequence>MDVDVQGVTRSVTVVGEPGDEGPRALVLVFHGSNQDGQGHRAFTGNTYDQLVEQGAVVAYLDGYQGNWNDARRHSAFPARTAGMDDIGFARAVVDALVTRRGIDRHRVFAVGFSNGGQMVLRLIHEAPELVAGAAVIAATMPAPEDFLVPDGPAVPMPVLLVHGTKDRIVPYRGGEMSGWARRLFKVGGRSLSMPQTAAHFAARNGISAEPVRATISGGGRGRRRTWVERTRYAQDASAPVDLYTVHGGGHTVPGPRRAPFVLGATHRGVSTADLVSAFFGLGG</sequence>
<dbReference type="SUPFAM" id="SSF53474">
    <property type="entry name" value="alpha/beta-Hydrolases"/>
    <property type="match status" value="1"/>
</dbReference>
<keyword evidence="1" id="KW-0732">Signal</keyword>
<dbReference type="Pfam" id="PF02230">
    <property type="entry name" value="Abhydrolase_2"/>
    <property type="match status" value="1"/>
</dbReference>
<dbReference type="InterPro" id="IPR050955">
    <property type="entry name" value="Plant_Biomass_Hydrol_Est"/>
</dbReference>
<evidence type="ECO:0000256" key="1">
    <source>
        <dbReference type="ARBA" id="ARBA00022729"/>
    </source>
</evidence>
<dbReference type="Gene3D" id="3.40.50.1820">
    <property type="entry name" value="alpha/beta hydrolase"/>
    <property type="match status" value="1"/>
</dbReference>
<accession>A0ABY5KZS0</accession>
<dbReference type="EMBL" id="CP101988">
    <property type="protein sequence ID" value="UUI76017.1"/>
    <property type="molecule type" value="Genomic_DNA"/>
</dbReference>
<gene>
    <name evidence="3" type="ORF">NP064_03675</name>
</gene>
<evidence type="ECO:0000313" key="4">
    <source>
        <dbReference type="Proteomes" id="UP001316189"/>
    </source>
</evidence>
<dbReference type="InterPro" id="IPR003140">
    <property type="entry name" value="PLipase/COase/thioEstase"/>
</dbReference>
<dbReference type="PANTHER" id="PTHR43037">
    <property type="entry name" value="UNNAMED PRODUCT-RELATED"/>
    <property type="match status" value="1"/>
</dbReference>
<organism evidence="3 4">
    <name type="scientific">Cellulomonas chengniuliangii</name>
    <dbReference type="NCBI Taxonomy" id="2968084"/>
    <lineage>
        <taxon>Bacteria</taxon>
        <taxon>Bacillati</taxon>
        <taxon>Actinomycetota</taxon>
        <taxon>Actinomycetes</taxon>
        <taxon>Micrococcales</taxon>
        <taxon>Cellulomonadaceae</taxon>
        <taxon>Cellulomonas</taxon>
    </lineage>
</organism>
<evidence type="ECO:0000313" key="3">
    <source>
        <dbReference type="EMBL" id="UUI76017.1"/>
    </source>
</evidence>
<name>A0ABY5KZS0_9CELL</name>
<dbReference type="PANTHER" id="PTHR43037:SF1">
    <property type="entry name" value="BLL1128 PROTEIN"/>
    <property type="match status" value="1"/>
</dbReference>
<reference evidence="3 4" key="1">
    <citation type="submission" date="2022-07" db="EMBL/GenBank/DDBJ databases">
        <title>Novel species in genus cellulomonas.</title>
        <authorList>
            <person name="Ye L."/>
        </authorList>
    </citation>
    <scope>NUCLEOTIDE SEQUENCE [LARGE SCALE GENOMIC DNA]</scope>
    <source>
        <strain evidence="4">zg-Y338</strain>
    </source>
</reference>
<proteinExistence type="predicted"/>
<protein>
    <submittedName>
        <fullName evidence="3">Prolyl oligopeptidase family serine peptidase</fullName>
    </submittedName>
</protein>
<evidence type="ECO:0000259" key="2">
    <source>
        <dbReference type="Pfam" id="PF02230"/>
    </source>
</evidence>
<dbReference type="Proteomes" id="UP001316189">
    <property type="component" value="Chromosome"/>
</dbReference>